<dbReference type="Gene3D" id="3.40.390.10">
    <property type="entry name" value="Collagenase (Catalytic Domain)"/>
    <property type="match status" value="1"/>
</dbReference>
<dbReference type="PANTHER" id="PTHR15910:SF1">
    <property type="entry name" value="ARCHAEMETZINCIN-2"/>
    <property type="match status" value="1"/>
</dbReference>
<dbReference type="Pfam" id="PF07998">
    <property type="entry name" value="Peptidase_M54"/>
    <property type="match status" value="1"/>
</dbReference>
<keyword evidence="6" id="KW-0482">Metalloprotease</keyword>
<dbReference type="GO" id="GO:0006508">
    <property type="term" value="P:proteolysis"/>
    <property type="evidence" value="ECO:0007669"/>
    <property type="project" value="UniProtKB-KW"/>
</dbReference>
<dbReference type="STRING" id="1419482.SAMN05444266_108180"/>
<organism evidence="7 8">
    <name type="scientific">Chitinophaga jiangningensis</name>
    <dbReference type="NCBI Taxonomy" id="1419482"/>
    <lineage>
        <taxon>Bacteria</taxon>
        <taxon>Pseudomonadati</taxon>
        <taxon>Bacteroidota</taxon>
        <taxon>Chitinophagia</taxon>
        <taxon>Chitinophagales</taxon>
        <taxon>Chitinophagaceae</taxon>
        <taxon>Chitinophaga</taxon>
    </lineage>
</organism>
<dbReference type="GO" id="GO:0008237">
    <property type="term" value="F:metallopeptidase activity"/>
    <property type="evidence" value="ECO:0007669"/>
    <property type="project" value="UniProtKB-KW"/>
</dbReference>
<keyword evidence="3" id="KW-0479">Metal-binding</keyword>
<dbReference type="PANTHER" id="PTHR15910">
    <property type="entry name" value="ARCHAEMETZINCIN"/>
    <property type="match status" value="1"/>
</dbReference>
<evidence type="ECO:0000256" key="6">
    <source>
        <dbReference type="ARBA" id="ARBA00023049"/>
    </source>
</evidence>
<evidence type="ECO:0000313" key="8">
    <source>
        <dbReference type="Proteomes" id="UP000184420"/>
    </source>
</evidence>
<dbReference type="RefSeq" id="WP_073085068.1">
    <property type="nucleotide sequence ID" value="NZ_FRBL01000008.1"/>
</dbReference>
<sequence length="291" mass="33603">MTFPFQLLTIAVFLISISSCHLHQTPDARYFDIAAAADLPLEKPSPFEWRYMHDEKPQTFSDYKKVILPSGKSCIYLLPVGEFNNLQMKALLTTRSYIEIFYQQPVKFLPGLKDDLVPLTARRIQADKHIQLLAPYILDTLLNNRLPCDGIALMAITAKDLYPKADWNFVFGLSSYVNRVGVTSIYRFQDTRDSLNYQIMLRRLNSISSHELGHMLQMRHCLHAKCVMNGSNGLRETDKTPSRLCSECQKKMSWRFKYDNFKRLKQLAAFYKSNGLENDYAVLKPELDALD</sequence>
<dbReference type="SUPFAM" id="SSF55486">
    <property type="entry name" value="Metalloproteases ('zincins'), catalytic domain"/>
    <property type="match status" value="1"/>
</dbReference>
<dbReference type="AlphaFoldDB" id="A0A1M7J1F3"/>
<keyword evidence="2" id="KW-0645">Protease</keyword>
<dbReference type="OrthoDB" id="9784246at2"/>
<evidence type="ECO:0000256" key="3">
    <source>
        <dbReference type="ARBA" id="ARBA00022723"/>
    </source>
</evidence>
<evidence type="ECO:0000313" key="7">
    <source>
        <dbReference type="EMBL" id="SHM46748.1"/>
    </source>
</evidence>
<reference evidence="7 8" key="1">
    <citation type="submission" date="2016-11" db="EMBL/GenBank/DDBJ databases">
        <authorList>
            <person name="Jaros S."/>
            <person name="Januszkiewicz K."/>
            <person name="Wedrychowicz H."/>
        </authorList>
    </citation>
    <scope>NUCLEOTIDE SEQUENCE [LARGE SCALE GENOMIC DNA]</scope>
    <source>
        <strain evidence="7 8">DSM 27406</strain>
    </source>
</reference>
<dbReference type="GO" id="GO:0046872">
    <property type="term" value="F:metal ion binding"/>
    <property type="evidence" value="ECO:0007669"/>
    <property type="project" value="UniProtKB-KW"/>
</dbReference>
<keyword evidence="5" id="KW-0862">Zinc</keyword>
<keyword evidence="4" id="KW-0378">Hydrolase</keyword>
<name>A0A1M7J1F3_9BACT</name>
<dbReference type="CDD" id="cd11375">
    <property type="entry name" value="Peptidase_M54"/>
    <property type="match status" value="1"/>
</dbReference>
<comment type="cofactor">
    <cofactor evidence="1">
        <name>Zn(2+)</name>
        <dbReference type="ChEBI" id="CHEBI:29105"/>
    </cofactor>
</comment>
<gene>
    <name evidence="7" type="ORF">SAMN05444266_108180</name>
</gene>
<evidence type="ECO:0000256" key="5">
    <source>
        <dbReference type="ARBA" id="ARBA00022833"/>
    </source>
</evidence>
<dbReference type="EMBL" id="FRBL01000008">
    <property type="protein sequence ID" value="SHM46748.1"/>
    <property type="molecule type" value="Genomic_DNA"/>
</dbReference>
<keyword evidence="8" id="KW-1185">Reference proteome</keyword>
<evidence type="ECO:0000256" key="1">
    <source>
        <dbReference type="ARBA" id="ARBA00001947"/>
    </source>
</evidence>
<dbReference type="Proteomes" id="UP000184420">
    <property type="component" value="Unassembled WGS sequence"/>
</dbReference>
<accession>A0A1M7J1F3</accession>
<dbReference type="InterPro" id="IPR012962">
    <property type="entry name" value="Pept_M54_archaemetzincn"/>
</dbReference>
<evidence type="ECO:0000256" key="4">
    <source>
        <dbReference type="ARBA" id="ARBA00022801"/>
    </source>
</evidence>
<dbReference type="InterPro" id="IPR024079">
    <property type="entry name" value="MetalloPept_cat_dom_sf"/>
</dbReference>
<proteinExistence type="predicted"/>
<protein>
    <submittedName>
        <fullName evidence="7">Archaemetzincin</fullName>
    </submittedName>
</protein>
<evidence type="ECO:0000256" key="2">
    <source>
        <dbReference type="ARBA" id="ARBA00022670"/>
    </source>
</evidence>